<proteinExistence type="predicted"/>
<protein>
    <submittedName>
        <fullName evidence="2">Uncharacterized protein</fullName>
    </submittedName>
</protein>
<dbReference type="EMBL" id="CP021978">
    <property type="protein sequence ID" value="QCD58235.1"/>
    <property type="molecule type" value="Genomic_DNA"/>
</dbReference>
<keyword evidence="1" id="KW-1133">Transmembrane helix</keyword>
<keyword evidence="1" id="KW-0472">Membrane</keyword>
<name>A0A6G5RJC8_9ACTN</name>
<dbReference type="AlphaFoldDB" id="A0A6G5RJC8"/>
<dbReference type="KEGG" id="shaw:CEB94_27875"/>
<evidence type="ECO:0000313" key="2">
    <source>
        <dbReference type="EMBL" id="QCD58235.1"/>
    </source>
</evidence>
<reference evidence="2 3" key="1">
    <citation type="submission" date="2017-06" db="EMBL/GenBank/DDBJ databases">
        <title>Complete Genome Sequence of Streptomyces hawaiiensis NRRL 15010 and insights into acyldepsipeptides biosynthesis.</title>
        <authorList>
            <person name="Mariita R.M."/>
            <person name="Sello J.K."/>
        </authorList>
    </citation>
    <scope>NUCLEOTIDE SEQUENCE [LARGE SCALE GENOMIC DNA]</scope>
    <source>
        <strain evidence="2 3">ATCC 12236</strain>
    </source>
</reference>
<gene>
    <name evidence="2" type="ORF">CEB94_27875</name>
</gene>
<keyword evidence="3" id="KW-1185">Reference proteome</keyword>
<evidence type="ECO:0000256" key="1">
    <source>
        <dbReference type="SAM" id="Phobius"/>
    </source>
</evidence>
<feature type="transmembrane region" description="Helical" evidence="1">
    <location>
        <begin position="32"/>
        <end position="52"/>
    </location>
</feature>
<dbReference type="Proteomes" id="UP000495940">
    <property type="component" value="Chromosome"/>
</dbReference>
<keyword evidence="1" id="KW-0812">Transmembrane</keyword>
<evidence type="ECO:0000313" key="3">
    <source>
        <dbReference type="Proteomes" id="UP000495940"/>
    </source>
</evidence>
<accession>A0A6G5RJC8</accession>
<sequence>MGPLGPIGFVIISAVCAYMGVAVVIKVSVSDVVFWVGVAFLVAALLTLIMFVQEVRARRADAQTLVIARQHAGKYVCPCDLEQEDRALLIRAATAVDRILTSTAHRTGVVDQARNNIELHEMLWKVAKDTEKINQLTLKHWGASTVSAGAAVDSVLSSQAAALGTSRRHVTARVVALEEYASQVKVIDDLIAQQEQLERLGSANDEYLDLVAQTSGDATATQRVRLAGEEAVVMADPLADAVRRARDAAEIALPDKA</sequence>
<feature type="transmembrane region" description="Helical" evidence="1">
    <location>
        <begin position="6"/>
        <end position="25"/>
    </location>
</feature>
<organism evidence="2 3">
    <name type="scientific">Streptomyces hawaiiensis</name>
    <dbReference type="NCBI Taxonomy" id="67305"/>
    <lineage>
        <taxon>Bacteria</taxon>
        <taxon>Bacillati</taxon>
        <taxon>Actinomycetota</taxon>
        <taxon>Actinomycetes</taxon>
        <taxon>Kitasatosporales</taxon>
        <taxon>Streptomycetaceae</taxon>
        <taxon>Streptomyces</taxon>
    </lineage>
</organism>